<feature type="region of interest" description="Disordered" evidence="3">
    <location>
        <begin position="412"/>
        <end position="467"/>
    </location>
</feature>
<proteinExistence type="inferred from homology"/>
<comment type="function">
    <text evidence="2">Repressor of jasmonate responses.</text>
</comment>
<dbReference type="PANTHER" id="PTHR33077">
    <property type="entry name" value="PROTEIN TIFY 4A-RELATED-RELATED"/>
    <property type="match status" value="1"/>
</dbReference>
<keyword evidence="2" id="KW-0539">Nucleus</keyword>
<dbReference type="GO" id="GO:0009611">
    <property type="term" value="P:response to wounding"/>
    <property type="evidence" value="ECO:0007669"/>
    <property type="project" value="UniProtKB-UniRule"/>
</dbReference>
<dbReference type="InterPro" id="IPR040390">
    <property type="entry name" value="TIFY/JAZ"/>
</dbReference>
<dbReference type="GO" id="GO:0005634">
    <property type="term" value="C:nucleus"/>
    <property type="evidence" value="ECO:0007669"/>
    <property type="project" value="UniProtKB-SubCell"/>
</dbReference>
<comment type="subcellular location">
    <subcellularLocation>
        <location evidence="2">Nucleus</location>
    </subcellularLocation>
</comment>
<dbReference type="PANTHER" id="PTHR33077:SF8">
    <property type="entry name" value="PROTEIN TIFY 8"/>
    <property type="match status" value="1"/>
</dbReference>
<keyword evidence="6" id="KW-1185">Reference proteome</keyword>
<evidence type="ECO:0000256" key="2">
    <source>
        <dbReference type="RuleBase" id="RU369065"/>
    </source>
</evidence>
<reference evidence="5 6" key="1">
    <citation type="submission" date="2022-12" db="EMBL/GenBank/DDBJ databases">
        <title>Chromosome-scale assembly of the Ensete ventricosum genome.</title>
        <authorList>
            <person name="Dussert Y."/>
            <person name="Stocks J."/>
            <person name="Wendawek A."/>
            <person name="Woldeyes F."/>
            <person name="Nichols R.A."/>
            <person name="Borrell J.S."/>
        </authorList>
    </citation>
    <scope>NUCLEOTIDE SEQUENCE [LARGE SCALE GENOMIC DNA]</scope>
    <source>
        <strain evidence="6">cv. Maze</strain>
        <tissue evidence="5">Seeds</tissue>
    </source>
</reference>
<dbReference type="EMBL" id="JAQQAF010000004">
    <property type="protein sequence ID" value="KAJ8494174.1"/>
    <property type="molecule type" value="Genomic_DNA"/>
</dbReference>
<sequence>MPCRLHKRGVCSTNDFTLGGGGRVHEEENRYPELTRQKCKNGNEAMNAVEISLYWPGFISQLDAIGVHRREDPKRRRHGVSWGRRITVVVVVVVVVVMDIGRDESKRKENPCFHDFLGMSVHCTEKTPSPDLLSRGGHSGAADDVYAASTVVSAVRHRGLMSPISDLGSGSGSGRVLAVPGPDVGNTFSGRKRSCSESIYSGSINRVHRVSSDSLESSCLVKMFGKEVVSEHLGKSRDDEIMLSMLRPPRPTPLILHPLSSRSDSPTAKEEQSLSKHPGQLSNHASRFSQAGMYLDDGSQTAIGGSGVMSTDNPINMAFGRNSTGFLNKPKSFLAIESEPSNIVRRRTTSSAGRQMTIFYAGQAHVFDNVHPNKADVIMALARINGGTWSTSHSSKSSERTTTNEAKVTVHGDMGHGRSQLSGVTSGGGTIGRDGRPMTQAKEPNMGDRREPMTQAKEPNMGDRRDV</sequence>
<evidence type="ECO:0000313" key="6">
    <source>
        <dbReference type="Proteomes" id="UP001222027"/>
    </source>
</evidence>
<dbReference type="Proteomes" id="UP001222027">
    <property type="component" value="Unassembled WGS sequence"/>
</dbReference>
<evidence type="ECO:0000256" key="1">
    <source>
        <dbReference type="ARBA" id="ARBA00008614"/>
    </source>
</evidence>
<feature type="region of interest" description="Disordered" evidence="3">
    <location>
        <begin position="257"/>
        <end position="283"/>
    </location>
</feature>
<dbReference type="SMART" id="SM00979">
    <property type="entry name" value="TIFY"/>
    <property type="match status" value="1"/>
</dbReference>
<feature type="domain" description="Tify" evidence="4">
    <location>
        <begin position="349"/>
        <end position="384"/>
    </location>
</feature>
<comment type="domain">
    <text evidence="2">The jas domain is required for interaction with COI1.</text>
</comment>
<accession>A0AAV8R6N1</accession>
<dbReference type="AlphaFoldDB" id="A0AAV8R6N1"/>
<evidence type="ECO:0000259" key="4">
    <source>
        <dbReference type="PROSITE" id="PS51320"/>
    </source>
</evidence>
<keyword evidence="2" id="KW-1184">Jasmonic acid signaling pathway</keyword>
<evidence type="ECO:0000313" key="5">
    <source>
        <dbReference type="EMBL" id="KAJ8494174.1"/>
    </source>
</evidence>
<dbReference type="GO" id="GO:0031347">
    <property type="term" value="P:regulation of defense response"/>
    <property type="evidence" value="ECO:0007669"/>
    <property type="project" value="UniProtKB-UniRule"/>
</dbReference>
<gene>
    <name evidence="5" type="ORF">OPV22_015895</name>
</gene>
<organism evidence="5 6">
    <name type="scientific">Ensete ventricosum</name>
    <name type="common">Abyssinian banana</name>
    <name type="synonym">Musa ensete</name>
    <dbReference type="NCBI Taxonomy" id="4639"/>
    <lineage>
        <taxon>Eukaryota</taxon>
        <taxon>Viridiplantae</taxon>
        <taxon>Streptophyta</taxon>
        <taxon>Embryophyta</taxon>
        <taxon>Tracheophyta</taxon>
        <taxon>Spermatophyta</taxon>
        <taxon>Magnoliopsida</taxon>
        <taxon>Liliopsida</taxon>
        <taxon>Zingiberales</taxon>
        <taxon>Musaceae</taxon>
        <taxon>Ensete</taxon>
    </lineage>
</organism>
<comment type="caution">
    <text evidence="5">The sequence shown here is derived from an EMBL/GenBank/DDBJ whole genome shotgun (WGS) entry which is preliminary data.</text>
</comment>
<name>A0AAV8R6N1_ENSVE</name>
<protein>
    <recommendedName>
        <fullName evidence="2">Protein TIFY</fullName>
    </recommendedName>
    <alternativeName>
        <fullName evidence="2">Jasmonate ZIM domain-containing protein</fullName>
    </alternativeName>
</protein>
<dbReference type="GO" id="GO:2000022">
    <property type="term" value="P:regulation of jasmonic acid mediated signaling pathway"/>
    <property type="evidence" value="ECO:0007669"/>
    <property type="project" value="UniProtKB-UniRule"/>
</dbReference>
<dbReference type="PROSITE" id="PS51320">
    <property type="entry name" value="TIFY"/>
    <property type="match status" value="1"/>
</dbReference>
<dbReference type="InterPro" id="IPR010399">
    <property type="entry name" value="Tify_dom"/>
</dbReference>
<comment type="similarity">
    <text evidence="1 2">Belongs to the TIFY/JAZ family.</text>
</comment>
<evidence type="ECO:0000256" key="3">
    <source>
        <dbReference type="SAM" id="MobiDB-lite"/>
    </source>
</evidence>
<dbReference type="Pfam" id="PF06200">
    <property type="entry name" value="tify"/>
    <property type="match status" value="1"/>
</dbReference>